<evidence type="ECO:0000259" key="1">
    <source>
        <dbReference type="PROSITE" id="PS51186"/>
    </source>
</evidence>
<dbReference type="CDD" id="cd04301">
    <property type="entry name" value="NAT_SF"/>
    <property type="match status" value="1"/>
</dbReference>
<sequence length="254" mass="28127">MIKQVTTQKDRRRFYNICRGKLCMGVTLPLALELFGKSQPGRFFAGPTLALDIGGSTAWMAGHANPEELAGFLRFCGCRAVLLDEAEAAPPAGWTRARTHSIFGLTPGRQLPQPHADETLWASLRLEREPSAYPVAEELFPDRPARRDDLYSELCSKRSRGKARVWALMQGEEIACTVGAYAIANGQAYMACGQTAEELRGKGIGGRLIVQLANELSAEGLQPVFLCSPERVHFYTRLGFEKLGEYARYEQTEN</sequence>
<accession>A0A2A7ATA0</accession>
<feature type="domain" description="N-acetyltransferase" evidence="1">
    <location>
        <begin position="122"/>
        <end position="254"/>
    </location>
</feature>
<gene>
    <name evidence="2" type="ORF">CGS58_02190</name>
</gene>
<dbReference type="Gene3D" id="3.40.630.30">
    <property type="match status" value="1"/>
</dbReference>
<dbReference type="AlphaFoldDB" id="A0A2A7ATA0"/>
<dbReference type="RefSeq" id="WP_097838774.1">
    <property type="nucleotide sequence ID" value="NZ_NMTY01000004.1"/>
</dbReference>
<dbReference type="Pfam" id="PF13508">
    <property type="entry name" value="Acetyltransf_7"/>
    <property type="match status" value="1"/>
</dbReference>
<dbReference type="Proteomes" id="UP000220005">
    <property type="component" value="Unassembled WGS sequence"/>
</dbReference>
<keyword evidence="2" id="KW-0808">Transferase</keyword>
<dbReference type="InterPro" id="IPR016181">
    <property type="entry name" value="Acyl_CoA_acyltransferase"/>
</dbReference>
<comment type="caution">
    <text evidence="2">The sequence shown here is derived from an EMBL/GenBank/DDBJ whole genome shotgun (WGS) entry which is preliminary data.</text>
</comment>
<name>A0A2A7ATA0_9FIRM</name>
<dbReference type="SUPFAM" id="SSF55729">
    <property type="entry name" value="Acyl-CoA N-acyltransferases (Nat)"/>
    <property type="match status" value="1"/>
</dbReference>
<organism evidence="2 3">
    <name type="scientific">Faecalibacterium prausnitzii</name>
    <dbReference type="NCBI Taxonomy" id="853"/>
    <lineage>
        <taxon>Bacteria</taxon>
        <taxon>Bacillati</taxon>
        <taxon>Bacillota</taxon>
        <taxon>Clostridia</taxon>
        <taxon>Eubacteriales</taxon>
        <taxon>Oscillospiraceae</taxon>
        <taxon>Faecalibacterium</taxon>
    </lineage>
</organism>
<proteinExistence type="predicted"/>
<dbReference type="InterPro" id="IPR000182">
    <property type="entry name" value="GNAT_dom"/>
</dbReference>
<protein>
    <submittedName>
        <fullName evidence="2">GNAT family N-acetyltransferase</fullName>
    </submittedName>
</protein>
<dbReference type="EMBL" id="NMTY01000004">
    <property type="protein sequence ID" value="PDX82302.1"/>
    <property type="molecule type" value="Genomic_DNA"/>
</dbReference>
<evidence type="ECO:0000313" key="2">
    <source>
        <dbReference type="EMBL" id="PDX82302.1"/>
    </source>
</evidence>
<evidence type="ECO:0000313" key="3">
    <source>
        <dbReference type="Proteomes" id="UP000220005"/>
    </source>
</evidence>
<dbReference type="GO" id="GO:0016747">
    <property type="term" value="F:acyltransferase activity, transferring groups other than amino-acyl groups"/>
    <property type="evidence" value="ECO:0007669"/>
    <property type="project" value="InterPro"/>
</dbReference>
<dbReference type="PROSITE" id="PS51186">
    <property type="entry name" value="GNAT"/>
    <property type="match status" value="1"/>
</dbReference>
<reference evidence="2 3" key="1">
    <citation type="journal article" date="2017" name="Front. Microbiol.">
        <title>New Insights into the Diversity of the Genus Faecalibacterium.</title>
        <authorList>
            <person name="Benevides L."/>
            <person name="Burman S."/>
            <person name="Martin R."/>
            <person name="Robert V."/>
            <person name="Thomas M."/>
            <person name="Miquel S."/>
            <person name="Chain F."/>
            <person name="Sokol H."/>
            <person name="Bermudez-Humaran L.G."/>
            <person name="Morrison M."/>
            <person name="Langella P."/>
            <person name="Azevedo V.A."/>
            <person name="Chatel J.M."/>
            <person name="Soares S."/>
        </authorList>
    </citation>
    <scope>NUCLEOTIDE SEQUENCE [LARGE SCALE GENOMIC DNA]</scope>
    <source>
        <strain evidence="2 3">CNCM I 4575</strain>
    </source>
</reference>